<feature type="transmembrane region" description="Helical" evidence="5">
    <location>
        <begin position="117"/>
        <end position="143"/>
    </location>
</feature>
<evidence type="ECO:0000313" key="6">
    <source>
        <dbReference type="EMBL" id="MBB5740729.1"/>
    </source>
</evidence>
<dbReference type="GO" id="GO:0016020">
    <property type="term" value="C:membrane"/>
    <property type="evidence" value="ECO:0007669"/>
    <property type="project" value="UniProtKB-SubCell"/>
</dbReference>
<feature type="transmembrane region" description="Helical" evidence="5">
    <location>
        <begin position="70"/>
        <end position="91"/>
    </location>
</feature>
<keyword evidence="3 5" id="KW-1133">Transmembrane helix</keyword>
<protein>
    <submittedName>
        <fullName evidence="6">Methyltransferase</fullName>
    </submittedName>
</protein>
<proteinExistence type="predicted"/>
<evidence type="ECO:0000313" key="7">
    <source>
        <dbReference type="Proteomes" id="UP000527324"/>
    </source>
</evidence>
<sequence>MWLWLVIGLVAIQRLWELWLANRNTRRLIALGAVEVGARHYPLFIALHASWLAAIALATPPATVPHPAWLAFYVVLQFGRLWVIATLGRFWTTRIITLLGAPLNRRGPYRFVRHPNYVIASLEILVLPLAVGQVWIAVAWSSANAMLLAWRTRVEDGALADRR</sequence>
<dbReference type="Gene3D" id="1.20.120.1630">
    <property type="match status" value="1"/>
</dbReference>
<evidence type="ECO:0000256" key="4">
    <source>
        <dbReference type="ARBA" id="ARBA00023136"/>
    </source>
</evidence>
<evidence type="ECO:0000256" key="5">
    <source>
        <dbReference type="SAM" id="Phobius"/>
    </source>
</evidence>
<comment type="caution">
    <text evidence="6">The sequence shown here is derived from an EMBL/GenBank/DDBJ whole genome shotgun (WGS) entry which is preliminary data.</text>
</comment>
<gene>
    <name evidence="6" type="ORF">GGQ93_002458</name>
</gene>
<dbReference type="Pfam" id="PF04140">
    <property type="entry name" value="ICMT"/>
    <property type="match status" value="1"/>
</dbReference>
<keyword evidence="7" id="KW-1185">Reference proteome</keyword>
<dbReference type="Proteomes" id="UP000527324">
    <property type="component" value="Unassembled WGS sequence"/>
</dbReference>
<dbReference type="InterPro" id="IPR007269">
    <property type="entry name" value="ICMT_MeTrfase"/>
</dbReference>
<feature type="transmembrane region" description="Helical" evidence="5">
    <location>
        <begin position="41"/>
        <end position="58"/>
    </location>
</feature>
<keyword evidence="4 5" id="KW-0472">Membrane</keyword>
<organism evidence="6 7">
    <name type="scientific">Brevundimonas aurantiaca</name>
    <dbReference type="NCBI Taxonomy" id="74316"/>
    <lineage>
        <taxon>Bacteria</taxon>
        <taxon>Pseudomonadati</taxon>
        <taxon>Pseudomonadota</taxon>
        <taxon>Alphaproteobacteria</taxon>
        <taxon>Caulobacterales</taxon>
        <taxon>Caulobacteraceae</taxon>
        <taxon>Brevundimonas</taxon>
    </lineage>
</organism>
<comment type="subcellular location">
    <subcellularLocation>
        <location evidence="1">Membrane</location>
        <topology evidence="1">Multi-pass membrane protein</topology>
    </subcellularLocation>
</comment>
<keyword evidence="2 5" id="KW-0812">Transmembrane</keyword>
<keyword evidence="6" id="KW-0489">Methyltransferase</keyword>
<evidence type="ECO:0000256" key="3">
    <source>
        <dbReference type="ARBA" id="ARBA00022989"/>
    </source>
</evidence>
<dbReference type="RefSeq" id="WP_183217318.1">
    <property type="nucleotide sequence ID" value="NZ_CAJFZW010000013.1"/>
</dbReference>
<dbReference type="EMBL" id="JACHOQ010000006">
    <property type="protein sequence ID" value="MBB5740729.1"/>
    <property type="molecule type" value="Genomic_DNA"/>
</dbReference>
<evidence type="ECO:0000256" key="2">
    <source>
        <dbReference type="ARBA" id="ARBA00022692"/>
    </source>
</evidence>
<dbReference type="GO" id="GO:0004671">
    <property type="term" value="F:protein C-terminal S-isoprenylcysteine carboxyl O-methyltransferase activity"/>
    <property type="evidence" value="ECO:0007669"/>
    <property type="project" value="InterPro"/>
</dbReference>
<dbReference type="AlphaFoldDB" id="A0A7W9FB39"/>
<name>A0A7W9FB39_9CAUL</name>
<reference evidence="6 7" key="1">
    <citation type="submission" date="2020-08" db="EMBL/GenBank/DDBJ databases">
        <title>Genomic Encyclopedia of Type Strains, Phase IV (KMG-IV): sequencing the most valuable type-strain genomes for metagenomic binning, comparative biology and taxonomic classification.</title>
        <authorList>
            <person name="Goeker M."/>
        </authorList>
    </citation>
    <scope>NUCLEOTIDE SEQUENCE [LARGE SCALE GENOMIC DNA]</scope>
    <source>
        <strain evidence="6 7">DSM 4731</strain>
    </source>
</reference>
<keyword evidence="6" id="KW-0808">Transferase</keyword>
<accession>A0A7W9FB39</accession>
<dbReference type="GO" id="GO:0032259">
    <property type="term" value="P:methylation"/>
    <property type="evidence" value="ECO:0007669"/>
    <property type="project" value="UniProtKB-KW"/>
</dbReference>
<evidence type="ECO:0000256" key="1">
    <source>
        <dbReference type="ARBA" id="ARBA00004141"/>
    </source>
</evidence>